<reference evidence="2 3" key="1">
    <citation type="submission" date="2017-11" db="EMBL/GenBank/DDBJ databases">
        <title>Isolation and Characterization of Family Methanocellaceae Species from Potential Methane Hydrate Area Offshore Southwestern Taiwan.</title>
        <authorList>
            <person name="Zhang W.-L."/>
            <person name="Chen W.-C."/>
            <person name="Lai M.-C."/>
            <person name="Chen S.-C."/>
        </authorList>
    </citation>
    <scope>NUCLEOTIDE SEQUENCE [LARGE SCALE GENOMIC DNA]</scope>
    <source>
        <strain evidence="2 3">CWC-04</strain>
    </source>
</reference>
<organism evidence="2 3">
    <name type="scientific">Methanooceanicella nereidis</name>
    <dbReference type="NCBI Taxonomy" id="2052831"/>
    <lineage>
        <taxon>Archaea</taxon>
        <taxon>Methanobacteriati</taxon>
        <taxon>Methanobacteriota</taxon>
        <taxon>Stenosarchaea group</taxon>
        <taxon>Methanomicrobia</taxon>
        <taxon>Methanocellales</taxon>
        <taxon>Methanocellaceae</taxon>
        <taxon>Methanooceanicella</taxon>
    </lineage>
</organism>
<name>A0AAP2W578_9EURY</name>
<dbReference type="AlphaFoldDB" id="A0AAP2W578"/>
<evidence type="ECO:0000259" key="1">
    <source>
        <dbReference type="Pfam" id="PF01814"/>
    </source>
</evidence>
<dbReference type="Pfam" id="PF01814">
    <property type="entry name" value="Hemerythrin"/>
    <property type="match status" value="1"/>
</dbReference>
<comment type="caution">
    <text evidence="2">The sequence shown here is derived from an EMBL/GenBank/DDBJ whole genome shotgun (WGS) entry which is preliminary data.</text>
</comment>
<dbReference type="EMBL" id="PGCK01000002">
    <property type="protein sequence ID" value="MCD1294043.1"/>
    <property type="molecule type" value="Genomic_DNA"/>
</dbReference>
<dbReference type="Proteomes" id="UP001320159">
    <property type="component" value="Unassembled WGS sequence"/>
</dbReference>
<dbReference type="PANTHER" id="PTHR39966">
    <property type="entry name" value="BLL2471 PROTEIN-RELATED"/>
    <property type="match status" value="1"/>
</dbReference>
<gene>
    <name evidence="2" type="ORF">CUJ83_03415</name>
</gene>
<protein>
    <submittedName>
        <fullName evidence="2">Cation-binding protein</fullName>
    </submittedName>
</protein>
<dbReference type="RefSeq" id="WP_230740626.1">
    <property type="nucleotide sequence ID" value="NZ_PGCK01000002.1"/>
</dbReference>
<keyword evidence="3" id="KW-1185">Reference proteome</keyword>
<proteinExistence type="predicted"/>
<evidence type="ECO:0000313" key="2">
    <source>
        <dbReference type="EMBL" id="MCD1294043.1"/>
    </source>
</evidence>
<dbReference type="GO" id="GO:0005886">
    <property type="term" value="C:plasma membrane"/>
    <property type="evidence" value="ECO:0007669"/>
    <property type="project" value="TreeGrafter"/>
</dbReference>
<dbReference type="PANTHER" id="PTHR39966:SF1">
    <property type="entry name" value="HEMERYTHRIN-LIKE DOMAIN-CONTAINING PROTEIN"/>
    <property type="match status" value="1"/>
</dbReference>
<dbReference type="InterPro" id="IPR012312">
    <property type="entry name" value="Hemerythrin-like"/>
</dbReference>
<sequence length="188" mass="22157">MMPIAPLMIEHRLIERMITLVKEQLREIKETGTLDLLFIDAAVDFMRTYADRTHHGKEEDILFRDLSEKYLSREHRMTMGELIQEHNFARNTVSKLVSAKESYLKGDDGAINDVLSCLGDLVELYPHHIEKEDKHFFIPSMSYFSEGEKDDMLKEFWDFDRKMIHEKYGSIVKKLEDEKLKKDEEAGE</sequence>
<dbReference type="Gene3D" id="1.20.120.520">
    <property type="entry name" value="nmb1532 protein domain like"/>
    <property type="match status" value="1"/>
</dbReference>
<feature type="domain" description="Hemerythrin-like" evidence="1">
    <location>
        <begin position="3"/>
        <end position="137"/>
    </location>
</feature>
<accession>A0AAP2W578</accession>
<evidence type="ECO:0000313" key="3">
    <source>
        <dbReference type="Proteomes" id="UP001320159"/>
    </source>
</evidence>